<sequence>MDSSLCPVLSSSPSSPSAVLAATAVNPTTPHRFSLSDQITPSSSPSAPLPSISKTAQPRPNQCLIIDRHQLPGHHHYRRSQAGIPSRTDLSKPCRLVLSLSPPCRELISPAGVVSIADISHRYNNPGRDCPTALCPSLPLISRALARCGVAQLF</sequence>
<reference evidence="2 3" key="1">
    <citation type="journal article" date="2023" name="G3 (Bethesda)">
        <title>A chromosome-length genome assembly and annotation of blackberry (Rubus argutus, cv. 'Hillquist').</title>
        <authorList>
            <person name="Bruna T."/>
            <person name="Aryal R."/>
            <person name="Dudchenko O."/>
            <person name="Sargent D.J."/>
            <person name="Mead D."/>
            <person name="Buti M."/>
            <person name="Cavallini A."/>
            <person name="Hytonen T."/>
            <person name="Andres J."/>
            <person name="Pham M."/>
            <person name="Weisz D."/>
            <person name="Mascagni F."/>
            <person name="Usai G."/>
            <person name="Natali L."/>
            <person name="Bassil N."/>
            <person name="Fernandez G.E."/>
            <person name="Lomsadze A."/>
            <person name="Armour M."/>
            <person name="Olukolu B."/>
            <person name="Poorten T."/>
            <person name="Britton C."/>
            <person name="Davik J."/>
            <person name="Ashrafi H."/>
            <person name="Aiden E.L."/>
            <person name="Borodovsky M."/>
            <person name="Worthington M."/>
        </authorList>
    </citation>
    <scope>NUCLEOTIDE SEQUENCE [LARGE SCALE GENOMIC DNA]</scope>
    <source>
        <strain evidence="2">PI 553951</strain>
    </source>
</reference>
<dbReference type="Proteomes" id="UP001457282">
    <property type="component" value="Unassembled WGS sequence"/>
</dbReference>
<evidence type="ECO:0000313" key="2">
    <source>
        <dbReference type="EMBL" id="KAK9932981.1"/>
    </source>
</evidence>
<feature type="compositionally biased region" description="Low complexity" evidence="1">
    <location>
        <begin position="41"/>
        <end position="53"/>
    </location>
</feature>
<feature type="region of interest" description="Disordered" evidence="1">
    <location>
        <begin position="31"/>
        <end position="56"/>
    </location>
</feature>
<dbReference type="AlphaFoldDB" id="A0AAW1X9Z2"/>
<keyword evidence="3" id="KW-1185">Reference proteome</keyword>
<proteinExistence type="predicted"/>
<name>A0AAW1X9Z2_RUBAR</name>
<feature type="compositionally biased region" description="Polar residues" evidence="1">
    <location>
        <begin position="31"/>
        <end position="40"/>
    </location>
</feature>
<gene>
    <name evidence="2" type="ORF">M0R45_020197</name>
</gene>
<comment type="caution">
    <text evidence="2">The sequence shown here is derived from an EMBL/GenBank/DDBJ whole genome shotgun (WGS) entry which is preliminary data.</text>
</comment>
<accession>A0AAW1X9Z2</accession>
<organism evidence="2 3">
    <name type="scientific">Rubus argutus</name>
    <name type="common">Southern blackberry</name>
    <dbReference type="NCBI Taxonomy" id="59490"/>
    <lineage>
        <taxon>Eukaryota</taxon>
        <taxon>Viridiplantae</taxon>
        <taxon>Streptophyta</taxon>
        <taxon>Embryophyta</taxon>
        <taxon>Tracheophyta</taxon>
        <taxon>Spermatophyta</taxon>
        <taxon>Magnoliopsida</taxon>
        <taxon>eudicotyledons</taxon>
        <taxon>Gunneridae</taxon>
        <taxon>Pentapetalae</taxon>
        <taxon>rosids</taxon>
        <taxon>fabids</taxon>
        <taxon>Rosales</taxon>
        <taxon>Rosaceae</taxon>
        <taxon>Rosoideae</taxon>
        <taxon>Rosoideae incertae sedis</taxon>
        <taxon>Rubus</taxon>
    </lineage>
</organism>
<evidence type="ECO:0000313" key="3">
    <source>
        <dbReference type="Proteomes" id="UP001457282"/>
    </source>
</evidence>
<protein>
    <submittedName>
        <fullName evidence="2">Uncharacterized protein</fullName>
    </submittedName>
</protein>
<evidence type="ECO:0000256" key="1">
    <source>
        <dbReference type="SAM" id="MobiDB-lite"/>
    </source>
</evidence>
<dbReference type="EMBL" id="JBEDUW010000004">
    <property type="protein sequence ID" value="KAK9932981.1"/>
    <property type="molecule type" value="Genomic_DNA"/>
</dbReference>